<reference evidence="2" key="1">
    <citation type="submission" date="2014-03" db="EMBL/GenBank/DDBJ databases">
        <title>The sialotranscriptome of Amblyomma triste, Amblyomma parvum and Amblyomma cajennense ticks, uncovered by 454-based RNA-seq.</title>
        <authorList>
            <person name="Garcia G.R."/>
            <person name="Gardinassi L.G."/>
            <person name="Ribeiro J.M."/>
            <person name="Anatriello E."/>
            <person name="Ferreira B.R."/>
            <person name="Moreira H.N."/>
            <person name="Mafra C."/>
            <person name="Olegario M.M."/>
            <person name="Szabo P.J."/>
            <person name="Miranda-Santos I.K."/>
            <person name="Maruyama S.R."/>
        </authorList>
    </citation>
    <scope>NUCLEOTIDE SEQUENCE</scope>
    <source>
        <strain evidence="2">Uberlandia</strain>
        <tissue evidence="2">Salivary glands</tissue>
    </source>
</reference>
<evidence type="ECO:0000313" key="2">
    <source>
        <dbReference type="EMBL" id="JAC18927.1"/>
    </source>
</evidence>
<feature type="transmembrane region" description="Helical" evidence="1">
    <location>
        <begin position="15"/>
        <end position="33"/>
    </location>
</feature>
<organism evidence="2">
    <name type="scientific">Amblyomma cajennense</name>
    <name type="common">Cayenne tick</name>
    <name type="synonym">Acarus cajennensis</name>
    <dbReference type="NCBI Taxonomy" id="34607"/>
    <lineage>
        <taxon>Eukaryota</taxon>
        <taxon>Metazoa</taxon>
        <taxon>Ecdysozoa</taxon>
        <taxon>Arthropoda</taxon>
        <taxon>Chelicerata</taxon>
        <taxon>Arachnida</taxon>
        <taxon>Acari</taxon>
        <taxon>Parasitiformes</taxon>
        <taxon>Ixodida</taxon>
        <taxon>Ixodoidea</taxon>
        <taxon>Ixodidae</taxon>
        <taxon>Amblyomminae</taxon>
        <taxon>Amblyomma</taxon>
    </lineage>
</organism>
<keyword evidence="1" id="KW-0472">Membrane</keyword>
<protein>
    <submittedName>
        <fullName evidence="2">Putative secreted protein</fullName>
    </submittedName>
</protein>
<accession>A0A023FBQ8</accession>
<dbReference type="AlphaFoldDB" id="A0A023FBQ8"/>
<name>A0A023FBQ8_AMBCJ</name>
<keyword evidence="1" id="KW-0812">Transmembrane</keyword>
<sequence>RAMTFFRKPGGSSDVGLSFSSLPVILFSLYFLLRRATCFYCEGFFAPHFTCSLSTPLHTLSFLLPAAFSLFLCDFATPPLVSFHTSTFFPFPITSVCQLFPRSLAA</sequence>
<keyword evidence="1" id="KW-1133">Transmembrane helix</keyword>
<proteinExistence type="evidence at transcript level"/>
<dbReference type="EMBL" id="GBBK01005555">
    <property type="protein sequence ID" value="JAC18927.1"/>
    <property type="molecule type" value="mRNA"/>
</dbReference>
<feature type="non-terminal residue" evidence="2">
    <location>
        <position position="1"/>
    </location>
</feature>
<evidence type="ECO:0000256" key="1">
    <source>
        <dbReference type="SAM" id="Phobius"/>
    </source>
</evidence>